<gene>
    <name evidence="2" type="ORF">ACFFH7_16395</name>
</gene>
<dbReference type="InterPro" id="IPR045794">
    <property type="entry name" value="Trypco1"/>
</dbReference>
<organism evidence="2 3">
    <name type="scientific">Kutzneria chonburiensis</name>
    <dbReference type="NCBI Taxonomy" id="1483604"/>
    <lineage>
        <taxon>Bacteria</taxon>
        <taxon>Bacillati</taxon>
        <taxon>Actinomycetota</taxon>
        <taxon>Actinomycetes</taxon>
        <taxon>Pseudonocardiales</taxon>
        <taxon>Pseudonocardiaceae</taxon>
        <taxon>Kutzneria</taxon>
    </lineage>
</organism>
<keyword evidence="3" id="KW-1185">Reference proteome</keyword>
<dbReference type="NCBIfam" id="NF041216">
    <property type="entry name" value="CU044_2847_fam"/>
    <property type="match status" value="1"/>
</dbReference>
<feature type="domain" description="Trypsin-co-occurring" evidence="1">
    <location>
        <begin position="7"/>
        <end position="102"/>
    </location>
</feature>
<dbReference type="Proteomes" id="UP001589810">
    <property type="component" value="Unassembled WGS sequence"/>
</dbReference>
<proteinExistence type="predicted"/>
<evidence type="ECO:0000313" key="3">
    <source>
        <dbReference type="Proteomes" id="UP001589810"/>
    </source>
</evidence>
<dbReference type="RefSeq" id="WP_273941481.1">
    <property type="nucleotide sequence ID" value="NZ_CP097263.1"/>
</dbReference>
<dbReference type="EMBL" id="JBHLUD010000004">
    <property type="protein sequence ID" value="MFC0543081.1"/>
    <property type="molecule type" value="Genomic_DNA"/>
</dbReference>
<accession>A0ABV6MRZ0</accession>
<sequence length="108" mass="11847">MTELMRIPLERGGEVYVEAEPVPGLERAGRVADLVEDASQSLEQALRRVRDAAAAAVTQFVEMAEKPDEVELKFGLKLDAQAGAIIARTGMQGHFEVKLKWRANAETP</sequence>
<protein>
    <submittedName>
        <fullName evidence="2">CU044_2847 family protein</fullName>
    </submittedName>
</protein>
<reference evidence="2 3" key="1">
    <citation type="submission" date="2024-09" db="EMBL/GenBank/DDBJ databases">
        <authorList>
            <person name="Sun Q."/>
            <person name="Mori K."/>
        </authorList>
    </citation>
    <scope>NUCLEOTIDE SEQUENCE [LARGE SCALE GENOMIC DNA]</scope>
    <source>
        <strain evidence="2 3">TBRC 1432</strain>
    </source>
</reference>
<comment type="caution">
    <text evidence="2">The sequence shown here is derived from an EMBL/GenBank/DDBJ whole genome shotgun (WGS) entry which is preliminary data.</text>
</comment>
<evidence type="ECO:0000313" key="2">
    <source>
        <dbReference type="EMBL" id="MFC0543081.1"/>
    </source>
</evidence>
<evidence type="ECO:0000259" key="1">
    <source>
        <dbReference type="Pfam" id="PF19493"/>
    </source>
</evidence>
<name>A0ABV6MRZ0_9PSEU</name>
<dbReference type="Pfam" id="PF19493">
    <property type="entry name" value="Trypco1"/>
    <property type="match status" value="1"/>
</dbReference>